<dbReference type="InterPro" id="IPR051956">
    <property type="entry name" value="eIF2B_epsilon"/>
</dbReference>
<dbReference type="GO" id="GO:0003743">
    <property type="term" value="F:translation initiation factor activity"/>
    <property type="evidence" value="ECO:0007669"/>
    <property type="project" value="TreeGrafter"/>
</dbReference>
<evidence type="ECO:0000259" key="1">
    <source>
        <dbReference type="PROSITE" id="PS51363"/>
    </source>
</evidence>
<feature type="domain" description="W2" evidence="1">
    <location>
        <begin position="1"/>
        <end position="88"/>
    </location>
</feature>
<organism evidence="2 3">
    <name type="scientific">Aegilops tauschii subsp. strangulata</name>
    <name type="common">Goatgrass</name>
    <dbReference type="NCBI Taxonomy" id="200361"/>
    <lineage>
        <taxon>Eukaryota</taxon>
        <taxon>Viridiplantae</taxon>
        <taxon>Streptophyta</taxon>
        <taxon>Embryophyta</taxon>
        <taxon>Tracheophyta</taxon>
        <taxon>Spermatophyta</taxon>
        <taxon>Magnoliopsida</taxon>
        <taxon>Liliopsida</taxon>
        <taxon>Poales</taxon>
        <taxon>Poaceae</taxon>
        <taxon>BOP clade</taxon>
        <taxon>Pooideae</taxon>
        <taxon>Triticodae</taxon>
        <taxon>Triticeae</taxon>
        <taxon>Triticinae</taxon>
        <taxon>Aegilops</taxon>
    </lineage>
</organism>
<dbReference type="PROSITE" id="PS51363">
    <property type="entry name" value="W2"/>
    <property type="match status" value="1"/>
</dbReference>
<dbReference type="Proteomes" id="UP000015105">
    <property type="component" value="Chromosome 6D"/>
</dbReference>
<dbReference type="CDD" id="cd11558">
    <property type="entry name" value="W2_eIF2B_epsilon"/>
    <property type="match status" value="1"/>
</dbReference>
<protein>
    <recommendedName>
        <fullName evidence="1">W2 domain-containing protein</fullName>
    </recommendedName>
</protein>
<accession>A0A453Q0V7</accession>
<reference evidence="3" key="1">
    <citation type="journal article" date="2014" name="Science">
        <title>Ancient hybridizations among the ancestral genomes of bread wheat.</title>
        <authorList>
            <consortium name="International Wheat Genome Sequencing Consortium,"/>
            <person name="Marcussen T."/>
            <person name="Sandve S.R."/>
            <person name="Heier L."/>
            <person name="Spannagl M."/>
            <person name="Pfeifer M."/>
            <person name="Jakobsen K.S."/>
            <person name="Wulff B.B."/>
            <person name="Steuernagel B."/>
            <person name="Mayer K.F."/>
            <person name="Olsen O.A."/>
        </authorList>
    </citation>
    <scope>NUCLEOTIDE SEQUENCE [LARGE SCALE GENOMIC DNA]</scope>
    <source>
        <strain evidence="3">cv. AL8/78</strain>
    </source>
</reference>
<dbReference type="AlphaFoldDB" id="A0A453Q0V7"/>
<name>A0A453Q0V7_AEGTS</name>
<keyword evidence="3" id="KW-1185">Reference proteome</keyword>
<dbReference type="GO" id="GO:0031369">
    <property type="term" value="F:translation initiation factor binding"/>
    <property type="evidence" value="ECO:0007669"/>
    <property type="project" value="InterPro"/>
</dbReference>
<dbReference type="PANTHER" id="PTHR45887">
    <property type="entry name" value="TRANSLATION INITIATION FACTOR EIF-2B SUBUNIT EPSILON"/>
    <property type="match status" value="1"/>
</dbReference>
<reference evidence="2" key="4">
    <citation type="submission" date="2019-03" db="UniProtKB">
        <authorList>
            <consortium name="EnsemblPlants"/>
        </authorList>
    </citation>
    <scope>IDENTIFICATION</scope>
</reference>
<dbReference type="InterPro" id="IPR016024">
    <property type="entry name" value="ARM-type_fold"/>
</dbReference>
<dbReference type="SUPFAM" id="SSF48371">
    <property type="entry name" value="ARM repeat"/>
    <property type="match status" value="1"/>
</dbReference>
<dbReference type="GO" id="GO:0005851">
    <property type="term" value="C:eukaryotic translation initiation factor 2B complex"/>
    <property type="evidence" value="ECO:0007669"/>
    <property type="project" value="TreeGrafter"/>
</dbReference>
<dbReference type="Pfam" id="PF02020">
    <property type="entry name" value="W2"/>
    <property type="match status" value="1"/>
</dbReference>
<dbReference type="Gramene" id="AET6Gv20935500.7">
    <property type="protein sequence ID" value="AET6Gv20935500.7"/>
    <property type="gene ID" value="AET6Gv20935500"/>
</dbReference>
<reference evidence="2" key="3">
    <citation type="journal article" date="2017" name="Nature">
        <title>Genome sequence of the progenitor of the wheat D genome Aegilops tauschii.</title>
        <authorList>
            <person name="Luo M.C."/>
            <person name="Gu Y.Q."/>
            <person name="Puiu D."/>
            <person name="Wang H."/>
            <person name="Twardziok S.O."/>
            <person name="Deal K.R."/>
            <person name="Huo N."/>
            <person name="Zhu T."/>
            <person name="Wang L."/>
            <person name="Wang Y."/>
            <person name="McGuire P.E."/>
            <person name="Liu S."/>
            <person name="Long H."/>
            <person name="Ramasamy R.K."/>
            <person name="Rodriguez J.C."/>
            <person name="Van S.L."/>
            <person name="Yuan L."/>
            <person name="Wang Z."/>
            <person name="Xia Z."/>
            <person name="Xiao L."/>
            <person name="Anderson O.D."/>
            <person name="Ouyang S."/>
            <person name="Liang Y."/>
            <person name="Zimin A.V."/>
            <person name="Pertea G."/>
            <person name="Qi P."/>
            <person name="Bennetzen J.L."/>
            <person name="Dai X."/>
            <person name="Dawson M.W."/>
            <person name="Muller H.G."/>
            <person name="Kugler K."/>
            <person name="Rivarola-Duarte L."/>
            <person name="Spannagl M."/>
            <person name="Mayer K.F.X."/>
            <person name="Lu F.H."/>
            <person name="Bevan M.W."/>
            <person name="Leroy P."/>
            <person name="Li P."/>
            <person name="You F.M."/>
            <person name="Sun Q."/>
            <person name="Liu Z."/>
            <person name="Lyons E."/>
            <person name="Wicker T."/>
            <person name="Salzberg S.L."/>
            <person name="Devos K.M."/>
            <person name="Dvorak J."/>
        </authorList>
    </citation>
    <scope>NUCLEOTIDE SEQUENCE [LARGE SCALE GENOMIC DNA]</scope>
    <source>
        <strain evidence="2">cv. AL8/78</strain>
    </source>
</reference>
<dbReference type="Gene3D" id="1.25.40.180">
    <property type="match status" value="1"/>
</dbReference>
<reference evidence="2" key="5">
    <citation type="journal article" date="2021" name="G3 (Bethesda)">
        <title>Aegilops tauschii genome assembly Aet v5.0 features greater sequence contiguity and improved annotation.</title>
        <authorList>
            <person name="Wang L."/>
            <person name="Zhu T."/>
            <person name="Rodriguez J.C."/>
            <person name="Deal K.R."/>
            <person name="Dubcovsky J."/>
            <person name="McGuire P.E."/>
            <person name="Lux T."/>
            <person name="Spannagl M."/>
            <person name="Mayer K.F.X."/>
            <person name="Baldrich P."/>
            <person name="Meyers B.C."/>
            <person name="Huo N."/>
            <person name="Gu Y.Q."/>
            <person name="Zhou H."/>
            <person name="Devos K.M."/>
            <person name="Bennetzen J.L."/>
            <person name="Unver T."/>
            <person name="Budak H."/>
            <person name="Gulick P.J."/>
            <person name="Galiba G."/>
            <person name="Kalapos B."/>
            <person name="Nelson D.R."/>
            <person name="Li P."/>
            <person name="You F.M."/>
            <person name="Luo M.C."/>
            <person name="Dvorak J."/>
        </authorList>
    </citation>
    <scope>NUCLEOTIDE SEQUENCE [LARGE SCALE GENOMIC DNA]</scope>
    <source>
        <strain evidence="2">cv. AL8/78</strain>
    </source>
</reference>
<evidence type="ECO:0000313" key="2">
    <source>
        <dbReference type="EnsemblPlants" id="AET6Gv20935500.7"/>
    </source>
</evidence>
<dbReference type="EnsemblPlants" id="AET6Gv20935500.7">
    <property type="protein sequence ID" value="AET6Gv20935500.7"/>
    <property type="gene ID" value="AET6Gv20935500"/>
</dbReference>
<dbReference type="GO" id="GO:0005085">
    <property type="term" value="F:guanyl-nucleotide exchange factor activity"/>
    <property type="evidence" value="ECO:0007669"/>
    <property type="project" value="InterPro"/>
</dbReference>
<evidence type="ECO:0000313" key="3">
    <source>
        <dbReference type="Proteomes" id="UP000015105"/>
    </source>
</evidence>
<dbReference type="PANTHER" id="PTHR45887:SF1">
    <property type="entry name" value="TRANSLATION INITIATION FACTOR EIF-2B SUBUNIT EPSILON"/>
    <property type="match status" value="1"/>
</dbReference>
<sequence>IDNLLKTTADALAKWKDLLRNYTKTVDEEMEILLKFEEMCQDITKEFSPLFSKVLPYLYDKDVVSEDAILRWAEEKENADESDKVFVK</sequence>
<dbReference type="InterPro" id="IPR003307">
    <property type="entry name" value="W2_domain"/>
</dbReference>
<dbReference type="SMART" id="SM00515">
    <property type="entry name" value="eIF5C"/>
    <property type="match status" value="1"/>
</dbReference>
<proteinExistence type="predicted"/>
<dbReference type="InterPro" id="IPR044123">
    <property type="entry name" value="W2_eIF2B_epsilon"/>
</dbReference>
<reference evidence="3" key="2">
    <citation type="journal article" date="2017" name="Nat. Plants">
        <title>The Aegilops tauschii genome reveals multiple impacts of transposons.</title>
        <authorList>
            <person name="Zhao G."/>
            <person name="Zou C."/>
            <person name="Li K."/>
            <person name="Wang K."/>
            <person name="Li T."/>
            <person name="Gao L."/>
            <person name="Zhang X."/>
            <person name="Wang H."/>
            <person name="Yang Z."/>
            <person name="Liu X."/>
            <person name="Jiang W."/>
            <person name="Mao L."/>
            <person name="Kong X."/>
            <person name="Jiao Y."/>
            <person name="Jia J."/>
        </authorList>
    </citation>
    <scope>NUCLEOTIDE SEQUENCE [LARGE SCALE GENOMIC DNA]</scope>
    <source>
        <strain evidence="3">cv. AL8/78</strain>
    </source>
</reference>